<dbReference type="KEGG" id="ksn:43585338"/>
<dbReference type="Gene3D" id="3.40.630.10">
    <property type="entry name" value="Zn peptidases"/>
    <property type="match status" value="1"/>
</dbReference>
<dbReference type="InterPro" id="IPR017141">
    <property type="entry name" value="Pept_M20_carboxypep"/>
</dbReference>
<dbReference type="InterPro" id="IPR047177">
    <property type="entry name" value="Pept_M20A"/>
</dbReference>
<dbReference type="GO" id="GO:0004181">
    <property type="term" value="F:metallocarboxypeptidase activity"/>
    <property type="evidence" value="ECO:0007669"/>
    <property type="project" value="InterPro"/>
</dbReference>
<keyword evidence="7" id="KW-1185">Reference proteome</keyword>
<reference evidence="6" key="2">
    <citation type="submission" date="2024-01" db="EMBL/GenBank/DDBJ databases">
        <title>Comparative genomics of Cryptococcus and Kwoniella reveals pathogenesis evolution and contrasting modes of karyotype evolution via chromosome fusion or intercentromeric recombination.</title>
        <authorList>
            <person name="Coelho M.A."/>
            <person name="David-Palma M."/>
            <person name="Shea T."/>
            <person name="Bowers K."/>
            <person name="McGinley-Smith S."/>
            <person name="Mohammad A.W."/>
            <person name="Gnirke A."/>
            <person name="Yurkov A.M."/>
            <person name="Nowrousian M."/>
            <person name="Sun S."/>
            <person name="Cuomo C.A."/>
            <person name="Heitman J."/>
        </authorList>
    </citation>
    <scope>NUCLEOTIDE SEQUENCE</scope>
    <source>
        <strain evidence="6">CBS 12478</strain>
    </source>
</reference>
<reference evidence="6" key="1">
    <citation type="submission" date="2017-08" db="EMBL/GenBank/DDBJ databases">
        <authorList>
            <person name="Cuomo C."/>
            <person name="Billmyre B."/>
            <person name="Heitman J."/>
        </authorList>
    </citation>
    <scope>NUCLEOTIDE SEQUENCE</scope>
    <source>
        <strain evidence="6">CBS 12478</strain>
    </source>
</reference>
<evidence type="ECO:0000313" key="6">
    <source>
        <dbReference type="EMBL" id="WWD18397.1"/>
    </source>
</evidence>
<dbReference type="RefSeq" id="XP_031864127.1">
    <property type="nucleotide sequence ID" value="XM_032001237.1"/>
</dbReference>
<evidence type="ECO:0000256" key="1">
    <source>
        <dbReference type="ARBA" id="ARBA00006247"/>
    </source>
</evidence>
<keyword evidence="5" id="KW-0862">Zinc</keyword>
<dbReference type="PANTHER" id="PTHR45962:SF1">
    <property type="entry name" value="N-FATTY-ACYL-AMINO ACID SYNTHASE_HYDROLASE PM20D1"/>
    <property type="match status" value="1"/>
</dbReference>
<dbReference type="Pfam" id="PF07687">
    <property type="entry name" value="M20_dimer"/>
    <property type="match status" value="1"/>
</dbReference>
<dbReference type="InterPro" id="IPR011650">
    <property type="entry name" value="Peptidase_M20_dimer"/>
</dbReference>
<comment type="similarity">
    <text evidence="1">Belongs to the peptidase M20A family.</text>
</comment>
<dbReference type="GO" id="GO:0051603">
    <property type="term" value="P:proteolysis involved in protein catabolic process"/>
    <property type="evidence" value="ECO:0007669"/>
    <property type="project" value="TreeGrafter"/>
</dbReference>
<dbReference type="PIRSF" id="PIRSF037217">
    <property type="entry name" value="Carboxypeptidase_S"/>
    <property type="match status" value="1"/>
</dbReference>
<accession>A0A5M6CDJ3</accession>
<name>A0A5M6CDJ3_9TREE</name>
<dbReference type="Gene3D" id="1.10.150.900">
    <property type="match status" value="1"/>
</dbReference>
<gene>
    <name evidence="6" type="ORF">CI109_102847</name>
</gene>
<proteinExistence type="inferred from homology"/>
<evidence type="ECO:0000256" key="2">
    <source>
        <dbReference type="ARBA" id="ARBA00022670"/>
    </source>
</evidence>
<dbReference type="GeneID" id="43585338"/>
<keyword evidence="4" id="KW-0378">Hydrolase</keyword>
<dbReference type="InterPro" id="IPR036264">
    <property type="entry name" value="Bact_exopeptidase_dim_dom"/>
</dbReference>
<dbReference type="AlphaFoldDB" id="A0A5M6CDJ3"/>
<sequence>MVKSSSLEPLLPHNQTSHSRSSKTSIAVLISLFGLLTLLSPSPLSILTSAFSHPSSSSELDSVALRGSCGQAKPILPPSDQHNISSVWEYKDEIVKWHQGAIKIPTEVFDEMGEPGEDKRWDIFADFHKYLEKAYPLVHKHLQRTVVDTTALVYEWVGTDESLKPLFLTAHQDVVPVLPDTVYQWEQPPFGAVYDGTYIWGRGSNDDKSGLTAVMASIELLLSTSDFKPRRTIILGFGSDEEAGGQRGAPAIRDWLLEKYGADSFSLIVDEGSGMQTVWGQTFGLPAVAEKGKLNLNLTVSTLGGHSSVPPPHTNIGLTARLITALEDNPNPIELEKKSPIWGFLQCAAGYAADIPESLKESTVKSIKGDKKAFKELPETFVKAGLGESRTGPGQGNGVQSLLSTTQAVDIINGGVKVNALPEVVTTIVNYRIDVSSSVQALQDRIFSILQSKAEELSLSISGFGHSWSPPSGTFVRGSISLTPAFEEGLDPAPISPTDLGSAAWRLLAGTSRGVYASRPEVSKDGKIVDLSDEEGLVMAPFMSTGNTDTRRYWDFTNNIYRWRYFPDEDGQGAHTINERISADALVEFVRFYQALILVVDASNEV</sequence>
<evidence type="ECO:0000256" key="3">
    <source>
        <dbReference type="ARBA" id="ARBA00022723"/>
    </source>
</evidence>
<evidence type="ECO:0000256" key="4">
    <source>
        <dbReference type="ARBA" id="ARBA00022801"/>
    </source>
</evidence>
<evidence type="ECO:0000313" key="7">
    <source>
        <dbReference type="Proteomes" id="UP000322225"/>
    </source>
</evidence>
<evidence type="ECO:0000256" key="5">
    <source>
        <dbReference type="ARBA" id="ARBA00022833"/>
    </source>
</evidence>
<dbReference type="Pfam" id="PF01546">
    <property type="entry name" value="Peptidase_M20"/>
    <property type="match status" value="1"/>
</dbReference>
<dbReference type="SUPFAM" id="SSF53187">
    <property type="entry name" value="Zn-dependent exopeptidases"/>
    <property type="match status" value="1"/>
</dbReference>
<keyword evidence="2" id="KW-0645">Protease</keyword>
<dbReference type="PANTHER" id="PTHR45962">
    <property type="entry name" value="N-FATTY-ACYL-AMINO ACID SYNTHASE/HYDROLASE PM20D1"/>
    <property type="match status" value="1"/>
</dbReference>
<dbReference type="CDD" id="cd05674">
    <property type="entry name" value="M20_yscS"/>
    <property type="match status" value="1"/>
</dbReference>
<dbReference type="OrthoDB" id="3064516at2759"/>
<dbReference type="EMBL" id="CP144055">
    <property type="protein sequence ID" value="WWD18397.1"/>
    <property type="molecule type" value="Genomic_DNA"/>
</dbReference>
<dbReference type="Gene3D" id="3.30.70.360">
    <property type="match status" value="1"/>
</dbReference>
<organism evidence="6 7">
    <name type="scientific">Kwoniella shandongensis</name>
    <dbReference type="NCBI Taxonomy" id="1734106"/>
    <lineage>
        <taxon>Eukaryota</taxon>
        <taxon>Fungi</taxon>
        <taxon>Dikarya</taxon>
        <taxon>Basidiomycota</taxon>
        <taxon>Agaricomycotina</taxon>
        <taxon>Tremellomycetes</taxon>
        <taxon>Tremellales</taxon>
        <taxon>Cryptococcaceae</taxon>
        <taxon>Kwoniella</taxon>
    </lineage>
</organism>
<dbReference type="Proteomes" id="UP000322225">
    <property type="component" value="Chromosome 5"/>
</dbReference>
<dbReference type="GO" id="GO:0046872">
    <property type="term" value="F:metal ion binding"/>
    <property type="evidence" value="ECO:0007669"/>
    <property type="project" value="UniProtKB-KW"/>
</dbReference>
<dbReference type="InterPro" id="IPR002933">
    <property type="entry name" value="Peptidase_M20"/>
</dbReference>
<protein>
    <submittedName>
        <fullName evidence="6">Uncharacterized protein</fullName>
    </submittedName>
</protein>
<dbReference type="SUPFAM" id="SSF55031">
    <property type="entry name" value="Bacterial exopeptidase dimerisation domain"/>
    <property type="match status" value="1"/>
</dbReference>
<keyword evidence="3" id="KW-0479">Metal-binding</keyword>
<dbReference type="GO" id="GO:0000328">
    <property type="term" value="C:fungal-type vacuole lumen"/>
    <property type="evidence" value="ECO:0007669"/>
    <property type="project" value="TreeGrafter"/>
</dbReference>